<keyword evidence="3" id="KW-1185">Reference proteome</keyword>
<reference evidence="2 3" key="1">
    <citation type="journal article" date="2023" name="Plants (Basel)">
        <title>Bridging the Gap: Combining Genomics and Transcriptomics Approaches to Understand Stylosanthes scabra, an Orphan Legume from the Brazilian Caatinga.</title>
        <authorList>
            <person name="Ferreira-Neto J.R.C."/>
            <person name="da Silva M.D."/>
            <person name="Binneck E."/>
            <person name="de Melo N.F."/>
            <person name="da Silva R.H."/>
            <person name="de Melo A.L.T.M."/>
            <person name="Pandolfi V."/>
            <person name="Bustamante F.O."/>
            <person name="Brasileiro-Vidal A.C."/>
            <person name="Benko-Iseppon A.M."/>
        </authorList>
    </citation>
    <scope>NUCLEOTIDE SEQUENCE [LARGE SCALE GENOMIC DNA]</scope>
    <source>
        <tissue evidence="2">Leaves</tissue>
    </source>
</reference>
<organism evidence="2 3">
    <name type="scientific">Stylosanthes scabra</name>
    <dbReference type="NCBI Taxonomy" id="79078"/>
    <lineage>
        <taxon>Eukaryota</taxon>
        <taxon>Viridiplantae</taxon>
        <taxon>Streptophyta</taxon>
        <taxon>Embryophyta</taxon>
        <taxon>Tracheophyta</taxon>
        <taxon>Spermatophyta</taxon>
        <taxon>Magnoliopsida</taxon>
        <taxon>eudicotyledons</taxon>
        <taxon>Gunneridae</taxon>
        <taxon>Pentapetalae</taxon>
        <taxon>rosids</taxon>
        <taxon>fabids</taxon>
        <taxon>Fabales</taxon>
        <taxon>Fabaceae</taxon>
        <taxon>Papilionoideae</taxon>
        <taxon>50 kb inversion clade</taxon>
        <taxon>dalbergioids sensu lato</taxon>
        <taxon>Dalbergieae</taxon>
        <taxon>Pterocarpus clade</taxon>
        <taxon>Stylosanthes</taxon>
    </lineage>
</organism>
<dbReference type="EMBL" id="JASCZI010271930">
    <property type="protein sequence ID" value="MED6217844.1"/>
    <property type="molecule type" value="Genomic_DNA"/>
</dbReference>
<comment type="caution">
    <text evidence="2">The sequence shown here is derived from an EMBL/GenBank/DDBJ whole genome shotgun (WGS) entry which is preliminary data.</text>
</comment>
<sequence>MENLNTAKDMEKIRNTLLEQISRLPHTPSVPFQTTPSTIPVPEEAEEDMERRPKPRIWSGDDYDSDHDEDEKANIKSSNLNDYMSRDVPDDMEEEKPVVPPPSGCC</sequence>
<feature type="region of interest" description="Disordered" evidence="1">
    <location>
        <begin position="24"/>
        <end position="106"/>
    </location>
</feature>
<feature type="compositionally biased region" description="Acidic residues" evidence="1">
    <location>
        <begin position="61"/>
        <end position="71"/>
    </location>
</feature>
<protein>
    <submittedName>
        <fullName evidence="2">Uncharacterized protein</fullName>
    </submittedName>
</protein>
<gene>
    <name evidence="2" type="ORF">PIB30_021321</name>
</gene>
<accession>A0ABU6Z8B0</accession>
<evidence type="ECO:0000256" key="1">
    <source>
        <dbReference type="SAM" id="MobiDB-lite"/>
    </source>
</evidence>
<evidence type="ECO:0000313" key="3">
    <source>
        <dbReference type="Proteomes" id="UP001341840"/>
    </source>
</evidence>
<evidence type="ECO:0000313" key="2">
    <source>
        <dbReference type="EMBL" id="MED6217844.1"/>
    </source>
</evidence>
<dbReference type="Proteomes" id="UP001341840">
    <property type="component" value="Unassembled WGS sequence"/>
</dbReference>
<name>A0ABU6Z8B0_9FABA</name>
<proteinExistence type="predicted"/>